<feature type="compositionally biased region" description="Basic residues" evidence="1">
    <location>
        <begin position="873"/>
        <end position="887"/>
    </location>
</feature>
<evidence type="ECO:0000313" key="2">
    <source>
        <dbReference type="EMBL" id="EIE21985.1"/>
    </source>
</evidence>
<feature type="compositionally biased region" description="Polar residues" evidence="1">
    <location>
        <begin position="650"/>
        <end position="661"/>
    </location>
</feature>
<dbReference type="Proteomes" id="UP000007264">
    <property type="component" value="Unassembled WGS sequence"/>
</dbReference>
<feature type="compositionally biased region" description="Low complexity" evidence="1">
    <location>
        <begin position="1013"/>
        <end position="1051"/>
    </location>
</feature>
<feature type="compositionally biased region" description="Acidic residues" evidence="1">
    <location>
        <begin position="383"/>
        <end position="392"/>
    </location>
</feature>
<evidence type="ECO:0000313" key="3">
    <source>
        <dbReference type="Proteomes" id="UP000007264"/>
    </source>
</evidence>
<feature type="compositionally biased region" description="Low complexity" evidence="1">
    <location>
        <begin position="1355"/>
        <end position="1364"/>
    </location>
</feature>
<organism evidence="2 3">
    <name type="scientific">Coccomyxa subellipsoidea (strain C-169)</name>
    <name type="common">Green microalga</name>
    <dbReference type="NCBI Taxonomy" id="574566"/>
    <lineage>
        <taxon>Eukaryota</taxon>
        <taxon>Viridiplantae</taxon>
        <taxon>Chlorophyta</taxon>
        <taxon>core chlorophytes</taxon>
        <taxon>Trebouxiophyceae</taxon>
        <taxon>Trebouxiophyceae incertae sedis</taxon>
        <taxon>Coccomyxaceae</taxon>
        <taxon>Coccomyxa</taxon>
        <taxon>Coccomyxa subellipsoidea</taxon>
    </lineage>
</organism>
<feature type="compositionally biased region" description="Basic and acidic residues" evidence="1">
    <location>
        <begin position="787"/>
        <end position="800"/>
    </location>
</feature>
<keyword evidence="3" id="KW-1185">Reference proteome</keyword>
<dbReference type="KEGG" id="csl:COCSUDRAFT_66775"/>
<feature type="compositionally biased region" description="Acidic residues" evidence="1">
    <location>
        <begin position="1557"/>
        <end position="1569"/>
    </location>
</feature>
<feature type="compositionally biased region" description="Polar residues" evidence="1">
    <location>
        <begin position="825"/>
        <end position="837"/>
    </location>
</feature>
<feature type="compositionally biased region" description="Acidic residues" evidence="1">
    <location>
        <begin position="808"/>
        <end position="822"/>
    </location>
</feature>
<feature type="region of interest" description="Disordered" evidence="1">
    <location>
        <begin position="501"/>
        <end position="532"/>
    </location>
</feature>
<feature type="compositionally biased region" description="Acidic residues" evidence="1">
    <location>
        <begin position="235"/>
        <end position="249"/>
    </location>
</feature>
<name>I0YUB6_COCSC</name>
<feature type="compositionally biased region" description="Low complexity" evidence="1">
    <location>
        <begin position="373"/>
        <end position="382"/>
    </location>
</feature>
<feature type="region of interest" description="Disordered" evidence="1">
    <location>
        <begin position="578"/>
        <end position="616"/>
    </location>
</feature>
<feature type="compositionally biased region" description="Low complexity" evidence="1">
    <location>
        <begin position="265"/>
        <end position="292"/>
    </location>
</feature>
<evidence type="ECO:0000256" key="1">
    <source>
        <dbReference type="SAM" id="MobiDB-lite"/>
    </source>
</evidence>
<reference evidence="2 3" key="1">
    <citation type="journal article" date="2012" name="Genome Biol.">
        <title>The genome of the polar eukaryotic microalga coccomyxa subellipsoidea reveals traits of cold adaptation.</title>
        <authorList>
            <person name="Blanc G."/>
            <person name="Agarkova I."/>
            <person name="Grimwood J."/>
            <person name="Kuo A."/>
            <person name="Brueggeman A."/>
            <person name="Dunigan D."/>
            <person name="Gurnon J."/>
            <person name="Ladunga I."/>
            <person name="Lindquist E."/>
            <person name="Lucas S."/>
            <person name="Pangilinan J."/>
            <person name="Proschold T."/>
            <person name="Salamov A."/>
            <person name="Schmutz J."/>
            <person name="Weeks D."/>
            <person name="Yamada T."/>
            <person name="Claverie J.M."/>
            <person name="Grigoriev I."/>
            <person name="Van Etten J."/>
            <person name="Lomsadze A."/>
            <person name="Borodovsky M."/>
        </authorList>
    </citation>
    <scope>NUCLEOTIDE SEQUENCE [LARGE SCALE GENOMIC DNA]</scope>
    <source>
        <strain evidence="2 3">C-169</strain>
    </source>
</reference>
<feature type="region of interest" description="Disordered" evidence="1">
    <location>
        <begin position="647"/>
        <end position="672"/>
    </location>
</feature>
<feature type="region of interest" description="Disordered" evidence="1">
    <location>
        <begin position="1120"/>
        <end position="1142"/>
    </location>
</feature>
<sequence length="1598" mass="170528">MEDVIIYSVGALVVRGLRRAVFGPPREEKLAEEVKQLQGLVAQQDSVIAQQSERLQQLEQALQLPAADAPQRPLALRLPGPSHATGQSSPSLKRSAPAATPDEAEISPKRFRWSLFPNIARNKAEGPAQPELQPSSPPPSNRIPAATLDTSSNPTSSGEEQSSSDGADTSASKSSMSEGSMDSETSCSDDETGDTEGTEEDSGEEEDSSEEEESGDEDMPIKAVPITAVMSGSESEMDASETSESESDVSEAGSEEGGPSLEQGTSNVSSESSDASTDASSTSSESTSPEASLTEEDSKAGTEANSYESSGKSEGSSHDSQGNQDNHGPADADAPYIDEAIKEALSVFSCEQCGKISRHCGCDKAAADPAVTEKSASGASEEQSSDESDISNDSDPVAVTPTAAEPVQEDQTDLALDAEQAAVDDGSSDQEGAADEVAEGEAEEVEEGIEGGGDGEGEEHNHILSQVQEQIATAIYGLHLGDATLGQEEILSDLHVITVAIQPQSPDGAPQEAPHGDQPPPSIDDIASPVVPGAELAAYPAEKQGGPSSELDGVPFEMLDAPAASSYDLAAQPLTAASVDAGGHSGDQSQSRRSPKRAAAEELEMDDWQPRRRRKRPRTLCMRLLAILPRPLRRLTRFGGRAYWRGVRRPTSSTSGSSQDQEIPEPESPLEGIVNPTEAEAQASGGQADGGFVFQAGIPATQEPMQDHVEDDVQDEASDGVLDCQDMSQDEPAAEDAAGMEPGSQAGLMTIGATGIFQDVCVAYEDALHEEELALLAQADAEAQARLMRELARQDPRSEDMPGLGPPMDDDSDSEDMDDNEADTSAPSSPQDMSSGNERVEEPLPAPVEDTPESPIAANAHRYGGMFTFGAAHHSRAPSPRRQHLSHSRSQGEGILTPVLRRSSSRIGRSASRSVSQRSGSSYSRSRSSSGLSRSLSRRARSENRSPGSARSSSPGYELQPSHSLRRSFRRSMTPSRGGSAQRASRSRSPEASRERRSGHRYTTEFRFGRSLSPAGHARSRSPSRASPSADCGRFSRLSPSPARSNSSSRSPSRHSRKPRNGDVTYETESGSPARSPCRKAPTEDAEGELRQLVRECENLEAVASPRAVARVAELSPLLSQPGGRKRGVLLSPSRSPIPRGHVLDDISADQEEGGGRLTGSPENGYWLVGEGDREEPDFLAAKRLTASQLYNDLADNYHPDDENLDVAFSPPRLGRHAPLVLTKHIFFDLDAAPDASDRARRRFSSSPSLRSPRGRSLVRSRSRSVVRPRSRQEPSRSRSRSASPNFAWTSRAARTNCPEPPSPPPRSVERCTAPLPRPGTPVPVTRGEEEPLGPVGNLRRLERSQTPSDDEDVPPVADPSSPVSDDHPTQETDAALEDLDAPVPNLRAHVSIMKPSETLPPRSRHLETTAYQAQLIKEREECEARRKASRMALPTRCEDGQARVPSGVSTGSSAIEAPQEPESVFQRNMRFAQRIFEAHKARADARRAAAAEAVTSAEPPAVRRPLSSVVGRDAAARRIGARNRVALAFAKIARPAPAWMPMANFGFDNPMVEETVDLTQDDNDEEELPAAPAQGGRASTGGMDSSGEADLDAMPLF</sequence>
<feature type="compositionally biased region" description="Low complexity" evidence="1">
    <location>
        <begin position="901"/>
        <end position="935"/>
    </location>
</feature>
<feature type="compositionally biased region" description="Basic residues" evidence="1">
    <location>
        <begin position="1253"/>
        <end position="1270"/>
    </location>
</feature>
<feature type="compositionally biased region" description="Polar residues" evidence="1">
    <location>
        <begin position="148"/>
        <end position="167"/>
    </location>
</feature>
<feature type="compositionally biased region" description="Low complexity" evidence="1">
    <location>
        <begin position="945"/>
        <end position="956"/>
    </location>
</feature>
<accession>I0YUB6</accession>
<feature type="compositionally biased region" description="Basic and acidic residues" evidence="1">
    <location>
        <begin position="988"/>
        <end position="1008"/>
    </location>
</feature>
<feature type="region of interest" description="Disordered" evidence="1">
    <location>
        <begin position="727"/>
        <end position="746"/>
    </location>
</feature>
<feature type="region of interest" description="Disordered" evidence="1">
    <location>
        <begin position="1557"/>
        <end position="1598"/>
    </location>
</feature>
<feature type="region of interest" description="Disordered" evidence="1">
    <location>
        <begin position="1437"/>
        <end position="1463"/>
    </location>
</feature>
<feature type="region of interest" description="Disordered" evidence="1">
    <location>
        <begin position="125"/>
        <end position="337"/>
    </location>
</feature>
<feature type="region of interest" description="Disordered" evidence="1">
    <location>
        <begin position="73"/>
        <end position="110"/>
    </location>
</feature>
<protein>
    <submittedName>
        <fullName evidence="2">Uncharacterized protein</fullName>
    </submittedName>
</protein>
<feature type="region of interest" description="Disordered" evidence="1">
    <location>
        <begin position="1237"/>
        <end position="1372"/>
    </location>
</feature>
<gene>
    <name evidence="2" type="ORF">COCSUDRAFT_66775</name>
</gene>
<feature type="region of interest" description="Disordered" evidence="1">
    <location>
        <begin position="365"/>
        <end position="463"/>
    </location>
</feature>
<dbReference type="GeneID" id="17039970"/>
<comment type="caution">
    <text evidence="2">The sequence shown here is derived from an EMBL/GenBank/DDBJ whole genome shotgun (WGS) entry which is preliminary data.</text>
</comment>
<feature type="compositionally biased region" description="Low complexity" evidence="1">
    <location>
        <begin position="306"/>
        <end position="320"/>
    </location>
</feature>
<feature type="compositionally biased region" description="Acidic residues" evidence="1">
    <location>
        <begin position="426"/>
        <end position="457"/>
    </location>
</feature>
<feature type="region of interest" description="Disordered" evidence="1">
    <location>
        <begin position="787"/>
        <end position="1087"/>
    </location>
</feature>
<dbReference type="OrthoDB" id="10692609at2759"/>
<proteinExistence type="predicted"/>
<feature type="compositionally biased region" description="Low complexity" evidence="1">
    <location>
        <begin position="975"/>
        <end position="984"/>
    </location>
</feature>
<dbReference type="EMBL" id="AGSI01000011">
    <property type="protein sequence ID" value="EIE21985.1"/>
    <property type="molecule type" value="Genomic_DNA"/>
</dbReference>
<feature type="compositionally biased region" description="Acidic residues" evidence="1">
    <location>
        <begin position="187"/>
        <end position="218"/>
    </location>
</feature>
<feature type="compositionally biased region" description="Low complexity" evidence="1">
    <location>
        <begin position="169"/>
        <end position="186"/>
    </location>
</feature>
<dbReference type="RefSeq" id="XP_005646529.1">
    <property type="nucleotide sequence ID" value="XM_005646472.1"/>
</dbReference>